<evidence type="ECO:0000256" key="1">
    <source>
        <dbReference type="SAM" id="SignalP"/>
    </source>
</evidence>
<dbReference type="Pfam" id="PF08386">
    <property type="entry name" value="Abhydrolase_4"/>
    <property type="match status" value="1"/>
</dbReference>
<dbReference type="InterPro" id="IPR013595">
    <property type="entry name" value="Pept_S33_TAP-like_C"/>
</dbReference>
<dbReference type="RefSeq" id="WP_184793690.1">
    <property type="nucleotide sequence ID" value="NZ_JACHMY010000001.1"/>
</dbReference>
<name>A0A7W9MSA4_9ACTN</name>
<dbReference type="AlphaFoldDB" id="A0A7W9MSA4"/>
<reference evidence="3 4" key="1">
    <citation type="submission" date="2020-08" db="EMBL/GenBank/DDBJ databases">
        <title>Sequencing the genomes of 1000 actinobacteria strains.</title>
        <authorList>
            <person name="Klenk H.-P."/>
        </authorList>
    </citation>
    <scope>NUCLEOTIDE SEQUENCE [LARGE SCALE GENOMIC DNA]</scope>
    <source>
        <strain evidence="3 4">DSM 28967</strain>
    </source>
</reference>
<sequence length="486" mass="52452">MRIMTKLAVAAVALLSVSAVITPAAQAVTTTSAGNATPSIRWQSCQEPYFAGLDCGTLRVPVDWARPWSRQIELSLVRRQATDPTQRVGSLLLNNSSGRSSIEQLRYALVSGGLEDTVLDQRFDLVAVDPRGIGHSTPTTCADRPQRAPGVTYFPASEAQYRDLVRNNRALAAACGDRTLLTKLDRASIARDLEAVRIGLGERQLNWYGIGWSAVLGKTYEQMFPGRLRTLLADSAEEDTADPVSRLTSEILAAEDSFNRFAAWCRDDARCALTGQDVGTVFDQLVAKADRTPIPTTTPGKALTGEDIRAAMQDKLNLGLFWPKASQAIKKAIDGDATELATVNDKTLDFVQAQTHACVDTPRAASGYAGLTQLARMAKQLSPHLGGAVLGWRTLAGCQGWPVPVNAPTPKPVHHFPPTLIAQSTHQSSTPYTWGFTLSATLPGSVVLSREGDDYSMYQLSPCVRDAADRLLVHRKLPAPGSLCTT</sequence>
<evidence type="ECO:0000313" key="3">
    <source>
        <dbReference type="EMBL" id="MBB5833850.1"/>
    </source>
</evidence>
<dbReference type="Gene3D" id="3.40.50.1820">
    <property type="entry name" value="alpha/beta hydrolase"/>
    <property type="match status" value="1"/>
</dbReference>
<keyword evidence="4" id="KW-1185">Reference proteome</keyword>
<evidence type="ECO:0000313" key="4">
    <source>
        <dbReference type="Proteomes" id="UP000549971"/>
    </source>
</evidence>
<dbReference type="SUPFAM" id="SSF53474">
    <property type="entry name" value="alpha/beta-Hydrolases"/>
    <property type="match status" value="1"/>
</dbReference>
<dbReference type="Proteomes" id="UP000549971">
    <property type="component" value="Unassembled WGS sequence"/>
</dbReference>
<feature type="chain" id="PRO_5031552474" evidence="1">
    <location>
        <begin position="28"/>
        <end position="486"/>
    </location>
</feature>
<dbReference type="InterPro" id="IPR029058">
    <property type="entry name" value="AB_hydrolase_fold"/>
</dbReference>
<keyword evidence="1" id="KW-0732">Signal</keyword>
<accession>A0A7W9MSA4</accession>
<dbReference type="EMBL" id="JACHMY010000001">
    <property type="protein sequence ID" value="MBB5833850.1"/>
    <property type="molecule type" value="Genomic_DNA"/>
</dbReference>
<evidence type="ECO:0000259" key="2">
    <source>
        <dbReference type="Pfam" id="PF08386"/>
    </source>
</evidence>
<organism evidence="3 4">
    <name type="scientific">Kribbella italica</name>
    <dbReference type="NCBI Taxonomy" id="1540520"/>
    <lineage>
        <taxon>Bacteria</taxon>
        <taxon>Bacillati</taxon>
        <taxon>Actinomycetota</taxon>
        <taxon>Actinomycetes</taxon>
        <taxon>Propionibacteriales</taxon>
        <taxon>Kribbellaceae</taxon>
        <taxon>Kribbella</taxon>
    </lineage>
</organism>
<protein>
    <submittedName>
        <fullName evidence="3">Pimeloyl-ACP methyl ester carboxylesterase</fullName>
    </submittedName>
</protein>
<gene>
    <name evidence="3" type="ORF">HDA39_000584</name>
</gene>
<feature type="domain" description="Peptidase S33 tripeptidyl aminopeptidase-like C-terminal" evidence="2">
    <location>
        <begin position="389"/>
        <end position="484"/>
    </location>
</feature>
<feature type="signal peptide" evidence="1">
    <location>
        <begin position="1"/>
        <end position="27"/>
    </location>
</feature>
<proteinExistence type="predicted"/>
<comment type="caution">
    <text evidence="3">The sequence shown here is derived from an EMBL/GenBank/DDBJ whole genome shotgun (WGS) entry which is preliminary data.</text>
</comment>